<dbReference type="Proteomes" id="UP001499942">
    <property type="component" value="Unassembled WGS sequence"/>
</dbReference>
<feature type="region of interest" description="Disordered" evidence="1">
    <location>
        <begin position="249"/>
        <end position="391"/>
    </location>
</feature>
<protein>
    <submittedName>
        <fullName evidence="3">Uncharacterized protein</fullName>
    </submittedName>
</protein>
<name>A0ABN3L9L3_9ACTN</name>
<feature type="compositionally biased region" description="Basic and acidic residues" evidence="1">
    <location>
        <begin position="115"/>
        <end position="124"/>
    </location>
</feature>
<dbReference type="EMBL" id="BAAASR010000002">
    <property type="protein sequence ID" value="GAA2479696.1"/>
    <property type="molecule type" value="Genomic_DNA"/>
</dbReference>
<evidence type="ECO:0000256" key="2">
    <source>
        <dbReference type="SAM" id="Phobius"/>
    </source>
</evidence>
<proteinExistence type="predicted"/>
<reference evidence="3 4" key="1">
    <citation type="journal article" date="2019" name="Int. J. Syst. Evol. Microbiol.">
        <title>The Global Catalogue of Microorganisms (GCM) 10K type strain sequencing project: providing services to taxonomists for standard genome sequencing and annotation.</title>
        <authorList>
            <consortium name="The Broad Institute Genomics Platform"/>
            <consortium name="The Broad Institute Genome Sequencing Center for Infectious Disease"/>
            <person name="Wu L."/>
            <person name="Ma J."/>
        </authorList>
    </citation>
    <scope>NUCLEOTIDE SEQUENCE [LARGE SCALE GENOMIC DNA]</scope>
    <source>
        <strain evidence="3 4">JCM 5062</strain>
    </source>
</reference>
<comment type="caution">
    <text evidence="3">The sequence shown here is derived from an EMBL/GenBank/DDBJ whole genome shotgun (WGS) entry which is preliminary data.</text>
</comment>
<keyword evidence="4" id="KW-1185">Reference proteome</keyword>
<evidence type="ECO:0000313" key="3">
    <source>
        <dbReference type="EMBL" id="GAA2479696.1"/>
    </source>
</evidence>
<organism evidence="3 4">
    <name type="scientific">Streptomyces gobitricini</name>
    <dbReference type="NCBI Taxonomy" id="68211"/>
    <lineage>
        <taxon>Bacteria</taxon>
        <taxon>Bacillati</taxon>
        <taxon>Actinomycetota</taxon>
        <taxon>Actinomycetes</taxon>
        <taxon>Kitasatosporales</taxon>
        <taxon>Streptomycetaceae</taxon>
        <taxon>Streptomyces</taxon>
    </lineage>
</organism>
<feature type="compositionally biased region" description="Pro residues" evidence="1">
    <location>
        <begin position="346"/>
        <end position="355"/>
    </location>
</feature>
<feature type="region of interest" description="Disordered" evidence="1">
    <location>
        <begin position="169"/>
        <end position="199"/>
    </location>
</feature>
<feature type="compositionally biased region" description="Pro residues" evidence="1">
    <location>
        <begin position="170"/>
        <end position="179"/>
    </location>
</feature>
<feature type="transmembrane region" description="Helical" evidence="2">
    <location>
        <begin position="211"/>
        <end position="232"/>
    </location>
</feature>
<feature type="compositionally biased region" description="Basic and acidic residues" evidence="1">
    <location>
        <begin position="1"/>
        <end position="18"/>
    </location>
</feature>
<sequence>MDNWRESAWDGHQNEPHDGTAQLDGFSAFDAFGRRDGGAGHRAGASEYPADAPGYQPVGTTPPAEGHAYGHHDYGHPAGPTGYPSDDHGYPAGEPAFATGGQGYGDEGLAFQGDGHAHPLDVPGHEDETIAYRADAFGPDAGATAVGGVEGLTAELPAVTTAIPVGASAPVPPSAPAPPSASRSVPTDQELSDGPVFVDESGRRSKKFRRLGWVLATACAVYAITLVVSVIGGNSAAPWLLIPGPADEKKTETVQVEPAPSTSEAPEDGLPGTVPGAPAPTDSSGEAVPQPADGGSQGVPATPRPGTPSAPDSTPSREAAGGAEVDEKPVGRPTPARPTDAGNTEQPPPVTPPKSPDPDPTDTPPTPPTEEPADPPVGESGGQQMAAEGAQ</sequence>
<accession>A0ABN3L9L3</accession>
<feature type="compositionally biased region" description="Pro residues" evidence="1">
    <location>
        <begin position="361"/>
        <end position="370"/>
    </location>
</feature>
<evidence type="ECO:0000256" key="1">
    <source>
        <dbReference type="SAM" id="MobiDB-lite"/>
    </source>
</evidence>
<keyword evidence="2" id="KW-1133">Transmembrane helix</keyword>
<gene>
    <name evidence="3" type="ORF">GCM10010393_07800</name>
</gene>
<feature type="region of interest" description="Disordered" evidence="1">
    <location>
        <begin position="1"/>
        <end position="124"/>
    </location>
</feature>
<keyword evidence="2" id="KW-0812">Transmembrane</keyword>
<evidence type="ECO:0000313" key="4">
    <source>
        <dbReference type="Proteomes" id="UP001499942"/>
    </source>
</evidence>
<keyword evidence="2" id="KW-0472">Membrane</keyword>